<dbReference type="STRING" id="407821.A0A087V0U7"/>
<sequence>MFSDRRPAKQQDLPQDIPQLPLNSVSEVAELEMWLSVEGNKQCLVNYLTVIGGKNIHDAMRKIMAKLIGKEVAIQYNWAGRGDKLAFFQLKLKDVVLGMYDKLDVFTKAYFEVRSGLKCRK</sequence>
<dbReference type="PANTHER" id="PTHR34153">
    <property type="entry name" value="SI:CH211-262H13.3-RELATED-RELATED"/>
    <property type="match status" value="1"/>
</dbReference>
<dbReference type="InterPro" id="IPR032071">
    <property type="entry name" value="DUF4806"/>
</dbReference>
<protein>
    <recommendedName>
        <fullName evidence="1">DUF4806 domain-containing protein</fullName>
    </recommendedName>
</protein>
<gene>
    <name evidence="2" type="ORF">X975_02644</name>
</gene>
<feature type="domain" description="DUF4806" evidence="1">
    <location>
        <begin position="20"/>
        <end position="86"/>
    </location>
</feature>
<evidence type="ECO:0000313" key="3">
    <source>
        <dbReference type="Proteomes" id="UP000054359"/>
    </source>
</evidence>
<dbReference type="EMBL" id="KL815221">
    <property type="protein sequence ID" value="KFM83236.1"/>
    <property type="molecule type" value="Genomic_DNA"/>
</dbReference>
<dbReference type="PANTHER" id="PTHR34153:SF2">
    <property type="entry name" value="SI:CH211-262H13.3-RELATED"/>
    <property type="match status" value="1"/>
</dbReference>
<name>A0A087V0U7_STEMI</name>
<evidence type="ECO:0000313" key="2">
    <source>
        <dbReference type="EMBL" id="KFM83236.1"/>
    </source>
</evidence>
<dbReference type="Pfam" id="PF16064">
    <property type="entry name" value="DUF4806"/>
    <property type="match status" value="1"/>
</dbReference>
<dbReference type="AlphaFoldDB" id="A0A087V0U7"/>
<feature type="non-terminal residue" evidence="2">
    <location>
        <position position="121"/>
    </location>
</feature>
<organism evidence="2 3">
    <name type="scientific">Stegodyphus mimosarum</name>
    <name type="common">African social velvet spider</name>
    <dbReference type="NCBI Taxonomy" id="407821"/>
    <lineage>
        <taxon>Eukaryota</taxon>
        <taxon>Metazoa</taxon>
        <taxon>Ecdysozoa</taxon>
        <taxon>Arthropoda</taxon>
        <taxon>Chelicerata</taxon>
        <taxon>Arachnida</taxon>
        <taxon>Araneae</taxon>
        <taxon>Araneomorphae</taxon>
        <taxon>Entelegynae</taxon>
        <taxon>Eresoidea</taxon>
        <taxon>Eresidae</taxon>
        <taxon>Stegodyphus</taxon>
    </lineage>
</organism>
<keyword evidence="3" id="KW-1185">Reference proteome</keyword>
<evidence type="ECO:0000259" key="1">
    <source>
        <dbReference type="Pfam" id="PF16064"/>
    </source>
</evidence>
<proteinExistence type="predicted"/>
<reference evidence="2 3" key="1">
    <citation type="submission" date="2013-11" db="EMBL/GenBank/DDBJ databases">
        <title>Genome sequencing of Stegodyphus mimosarum.</title>
        <authorList>
            <person name="Bechsgaard J."/>
        </authorList>
    </citation>
    <scope>NUCLEOTIDE SEQUENCE [LARGE SCALE GENOMIC DNA]</scope>
</reference>
<dbReference type="OrthoDB" id="6780942at2759"/>
<accession>A0A087V0U7</accession>
<dbReference type="Proteomes" id="UP000054359">
    <property type="component" value="Unassembled WGS sequence"/>
</dbReference>
<dbReference type="OMA" id="KNIHDAM"/>